<accession>X0VB94</accession>
<keyword evidence="9" id="KW-0378">Hydrolase</keyword>
<keyword evidence="12" id="KW-0234">DNA repair</keyword>
<evidence type="ECO:0000256" key="10">
    <source>
        <dbReference type="ARBA" id="ARBA00023004"/>
    </source>
</evidence>
<dbReference type="SMART" id="SM00478">
    <property type="entry name" value="ENDO3c"/>
    <property type="match status" value="1"/>
</dbReference>
<evidence type="ECO:0000256" key="6">
    <source>
        <dbReference type="ARBA" id="ARBA00022485"/>
    </source>
</evidence>
<dbReference type="Pfam" id="PF00730">
    <property type="entry name" value="HhH-GPD"/>
    <property type="match status" value="1"/>
</dbReference>
<evidence type="ECO:0000259" key="14">
    <source>
        <dbReference type="SMART" id="SM00478"/>
    </source>
</evidence>
<dbReference type="GO" id="GO:0032357">
    <property type="term" value="F:oxidized purine DNA binding"/>
    <property type="evidence" value="ECO:0007669"/>
    <property type="project" value="TreeGrafter"/>
</dbReference>
<protein>
    <recommendedName>
        <fullName evidence="5">Adenine DNA glycosylase</fullName>
        <ecNumber evidence="4">3.2.2.31</ecNumber>
    </recommendedName>
</protein>
<evidence type="ECO:0000256" key="2">
    <source>
        <dbReference type="ARBA" id="ARBA00001966"/>
    </source>
</evidence>
<evidence type="ECO:0000256" key="4">
    <source>
        <dbReference type="ARBA" id="ARBA00012045"/>
    </source>
</evidence>
<keyword evidence="13" id="KW-0326">Glycosidase</keyword>
<evidence type="ECO:0000256" key="3">
    <source>
        <dbReference type="ARBA" id="ARBA00008343"/>
    </source>
</evidence>
<evidence type="ECO:0000256" key="7">
    <source>
        <dbReference type="ARBA" id="ARBA00022723"/>
    </source>
</evidence>
<dbReference type="Gene3D" id="1.10.1670.10">
    <property type="entry name" value="Helix-hairpin-Helix base-excision DNA repair enzymes (C-terminal)"/>
    <property type="match status" value="1"/>
</dbReference>
<dbReference type="GO" id="GO:0034039">
    <property type="term" value="F:8-oxo-7,8-dihydroguanine DNA N-glycosylase activity"/>
    <property type="evidence" value="ECO:0007669"/>
    <property type="project" value="TreeGrafter"/>
</dbReference>
<dbReference type="GO" id="GO:0051539">
    <property type="term" value="F:4 iron, 4 sulfur cluster binding"/>
    <property type="evidence" value="ECO:0007669"/>
    <property type="project" value="UniProtKB-KW"/>
</dbReference>
<dbReference type="SUPFAM" id="SSF48150">
    <property type="entry name" value="DNA-glycosylase"/>
    <property type="match status" value="1"/>
</dbReference>
<keyword evidence="8" id="KW-0227">DNA damage</keyword>
<comment type="similarity">
    <text evidence="3">Belongs to the Nth/MutY family.</text>
</comment>
<dbReference type="CDD" id="cd00056">
    <property type="entry name" value="ENDO3c"/>
    <property type="match status" value="1"/>
</dbReference>
<gene>
    <name evidence="15" type="ORF">S01H1_37092</name>
</gene>
<dbReference type="Pfam" id="PF00633">
    <property type="entry name" value="HHH"/>
    <property type="match status" value="1"/>
</dbReference>
<organism evidence="15">
    <name type="scientific">marine sediment metagenome</name>
    <dbReference type="NCBI Taxonomy" id="412755"/>
    <lineage>
        <taxon>unclassified sequences</taxon>
        <taxon>metagenomes</taxon>
        <taxon>ecological metagenomes</taxon>
    </lineage>
</organism>
<comment type="caution">
    <text evidence="15">The sequence shown here is derived from an EMBL/GenBank/DDBJ whole genome shotgun (WGS) entry which is preliminary data.</text>
</comment>
<dbReference type="InterPro" id="IPR044298">
    <property type="entry name" value="MIG/MutY"/>
</dbReference>
<dbReference type="AlphaFoldDB" id="X0VB94"/>
<comment type="cofactor">
    <cofactor evidence="2">
        <name>[4Fe-4S] cluster</name>
        <dbReference type="ChEBI" id="CHEBI:49883"/>
    </cofactor>
</comment>
<dbReference type="GO" id="GO:0000701">
    <property type="term" value="F:purine-specific mismatch base pair DNA N-glycosylase activity"/>
    <property type="evidence" value="ECO:0007669"/>
    <property type="project" value="UniProtKB-EC"/>
</dbReference>
<keyword evidence="6" id="KW-0004">4Fe-4S</keyword>
<evidence type="ECO:0000256" key="12">
    <source>
        <dbReference type="ARBA" id="ARBA00023204"/>
    </source>
</evidence>
<dbReference type="GO" id="GO:0006298">
    <property type="term" value="P:mismatch repair"/>
    <property type="evidence" value="ECO:0007669"/>
    <property type="project" value="TreeGrafter"/>
</dbReference>
<proteinExistence type="inferred from homology"/>
<dbReference type="PANTHER" id="PTHR42944:SF1">
    <property type="entry name" value="ADENINE DNA GLYCOSYLASE"/>
    <property type="match status" value="1"/>
</dbReference>
<dbReference type="Gene3D" id="1.10.340.30">
    <property type="entry name" value="Hypothetical protein, domain 2"/>
    <property type="match status" value="1"/>
</dbReference>
<evidence type="ECO:0000256" key="8">
    <source>
        <dbReference type="ARBA" id="ARBA00022763"/>
    </source>
</evidence>
<reference evidence="15" key="1">
    <citation type="journal article" date="2014" name="Front. Microbiol.">
        <title>High frequency of phylogenetically diverse reductive dehalogenase-homologous genes in deep subseafloor sedimentary metagenomes.</title>
        <authorList>
            <person name="Kawai M."/>
            <person name="Futagami T."/>
            <person name="Toyoda A."/>
            <person name="Takaki Y."/>
            <person name="Nishi S."/>
            <person name="Hori S."/>
            <person name="Arai W."/>
            <person name="Tsubouchi T."/>
            <person name="Morono Y."/>
            <person name="Uchiyama I."/>
            <person name="Ito T."/>
            <person name="Fujiyama A."/>
            <person name="Inagaki F."/>
            <person name="Takami H."/>
        </authorList>
    </citation>
    <scope>NUCLEOTIDE SEQUENCE</scope>
    <source>
        <strain evidence="15">Expedition CK06-06</strain>
    </source>
</reference>
<comment type="catalytic activity">
    <reaction evidence="1">
        <text>Hydrolyzes free adenine bases from 7,8-dihydro-8-oxoguanine:adenine mismatched double-stranded DNA, leaving an apurinic site.</text>
        <dbReference type="EC" id="3.2.2.31"/>
    </reaction>
</comment>
<evidence type="ECO:0000256" key="11">
    <source>
        <dbReference type="ARBA" id="ARBA00023014"/>
    </source>
</evidence>
<evidence type="ECO:0000256" key="13">
    <source>
        <dbReference type="ARBA" id="ARBA00023295"/>
    </source>
</evidence>
<dbReference type="InterPro" id="IPR011257">
    <property type="entry name" value="DNA_glycosylase"/>
</dbReference>
<dbReference type="GO" id="GO:0035485">
    <property type="term" value="F:adenine/guanine mispair binding"/>
    <property type="evidence" value="ECO:0007669"/>
    <property type="project" value="TreeGrafter"/>
</dbReference>
<keyword evidence="10" id="KW-0408">Iron</keyword>
<dbReference type="PANTHER" id="PTHR42944">
    <property type="entry name" value="ADENINE DNA GLYCOSYLASE"/>
    <property type="match status" value="1"/>
</dbReference>
<dbReference type="InterPro" id="IPR003265">
    <property type="entry name" value="HhH-GPD_domain"/>
</dbReference>
<evidence type="ECO:0000313" key="15">
    <source>
        <dbReference type="EMBL" id="GAG09763.1"/>
    </source>
</evidence>
<dbReference type="GO" id="GO:0006284">
    <property type="term" value="P:base-excision repair"/>
    <property type="evidence" value="ECO:0007669"/>
    <property type="project" value="InterPro"/>
</dbReference>
<evidence type="ECO:0000256" key="5">
    <source>
        <dbReference type="ARBA" id="ARBA00022023"/>
    </source>
</evidence>
<feature type="domain" description="HhH-GPD" evidence="14">
    <location>
        <begin position="1"/>
        <end position="132"/>
    </location>
</feature>
<dbReference type="PROSITE" id="PS00764">
    <property type="entry name" value="ENDONUCLEASE_III_1"/>
    <property type="match status" value="1"/>
</dbReference>
<evidence type="ECO:0000256" key="9">
    <source>
        <dbReference type="ARBA" id="ARBA00022801"/>
    </source>
</evidence>
<dbReference type="InterPro" id="IPR004035">
    <property type="entry name" value="Endouclease-III_FeS-bd_BS"/>
</dbReference>
<name>X0VB94_9ZZZZ</name>
<dbReference type="EC" id="3.2.2.31" evidence="4"/>
<dbReference type="EMBL" id="BARS01023282">
    <property type="protein sequence ID" value="GAG09763.1"/>
    <property type="molecule type" value="Genomic_DNA"/>
</dbReference>
<dbReference type="InterPro" id="IPR000445">
    <property type="entry name" value="HhH_motif"/>
</dbReference>
<feature type="non-terminal residue" evidence="15">
    <location>
        <position position="1"/>
    </location>
</feature>
<keyword evidence="11" id="KW-0411">Iron-sulfur</keyword>
<evidence type="ECO:0000256" key="1">
    <source>
        <dbReference type="ARBA" id="ARBA00000843"/>
    </source>
</evidence>
<sequence length="170" mass="18934">QFGTPEDMARANVEALTDTLKPLGLYSRAGLLIEIAKQLNSKFDGILPRTYEELVSLKGVGQYTANAILCLAYDERVPLVDGSILRLFRRCFSYSTNKEAYVDKNLWQVAQELLPTNNFREYNLGLLDVGAVVCKHANPLCSICPIAKVCMQCSKELETHILEESCGTKV</sequence>
<dbReference type="GO" id="GO:0046872">
    <property type="term" value="F:metal ion binding"/>
    <property type="evidence" value="ECO:0007669"/>
    <property type="project" value="UniProtKB-KW"/>
</dbReference>
<keyword evidence="7" id="KW-0479">Metal-binding</keyword>
<dbReference type="InterPro" id="IPR023170">
    <property type="entry name" value="HhH_base_excis_C"/>
</dbReference>